<dbReference type="RefSeq" id="WP_237876412.1">
    <property type="nucleotide sequence ID" value="NZ_JAKLTR010000023.1"/>
</dbReference>
<evidence type="ECO:0000256" key="1">
    <source>
        <dbReference type="SAM" id="MobiDB-lite"/>
    </source>
</evidence>
<name>A0ABS9KZH0_9BACT</name>
<feature type="region of interest" description="Disordered" evidence="1">
    <location>
        <begin position="1"/>
        <end position="25"/>
    </location>
</feature>
<keyword evidence="4" id="KW-1185">Reference proteome</keyword>
<feature type="transmembrane region" description="Helical" evidence="2">
    <location>
        <begin position="101"/>
        <end position="118"/>
    </location>
</feature>
<feature type="transmembrane region" description="Helical" evidence="2">
    <location>
        <begin position="124"/>
        <end position="144"/>
    </location>
</feature>
<accession>A0ABS9KZH0</accession>
<proteinExistence type="predicted"/>
<keyword evidence="2" id="KW-1133">Transmembrane helix</keyword>
<feature type="transmembrane region" description="Helical" evidence="2">
    <location>
        <begin position="165"/>
        <end position="188"/>
    </location>
</feature>
<protein>
    <submittedName>
        <fullName evidence="3">Uncharacterized protein</fullName>
    </submittedName>
</protein>
<evidence type="ECO:0000313" key="4">
    <source>
        <dbReference type="Proteomes" id="UP001165367"/>
    </source>
</evidence>
<feature type="transmembrane region" description="Helical" evidence="2">
    <location>
        <begin position="29"/>
        <end position="46"/>
    </location>
</feature>
<gene>
    <name evidence="3" type="ORF">LZZ85_25185</name>
</gene>
<sequence length="193" mass="20498">MNETIAAPADIPNDPAPQKTHTSSKTPSSIAFAVGALLFFLPFLEIKCNNMSLQKLSGAELATGYKIKGPGSQNTLFEGLVRENTDNKPGISKDENKEPNLYALAALALGGLGLILSFTNIKAAGIGGVLTGSLAAAALIGLMIDVNRQLKSEMKFDGVSSDVSIAVDFTPWFYISIVSFALAAYFSYKRMKT</sequence>
<evidence type="ECO:0000256" key="2">
    <source>
        <dbReference type="SAM" id="Phobius"/>
    </source>
</evidence>
<keyword evidence="2" id="KW-0812">Transmembrane</keyword>
<reference evidence="3" key="1">
    <citation type="submission" date="2022-01" db="EMBL/GenBank/DDBJ databases">
        <authorList>
            <person name="Jo J.-H."/>
            <person name="Im W.-T."/>
        </authorList>
    </citation>
    <scope>NUCLEOTIDE SEQUENCE</scope>
    <source>
        <strain evidence="3">NA20</strain>
    </source>
</reference>
<organism evidence="3 4">
    <name type="scientific">Terrimonas ginsenosidimutans</name>
    <dbReference type="NCBI Taxonomy" id="2908004"/>
    <lineage>
        <taxon>Bacteria</taxon>
        <taxon>Pseudomonadati</taxon>
        <taxon>Bacteroidota</taxon>
        <taxon>Chitinophagia</taxon>
        <taxon>Chitinophagales</taxon>
        <taxon>Chitinophagaceae</taxon>
        <taxon>Terrimonas</taxon>
    </lineage>
</organism>
<comment type="caution">
    <text evidence="3">The sequence shown here is derived from an EMBL/GenBank/DDBJ whole genome shotgun (WGS) entry which is preliminary data.</text>
</comment>
<keyword evidence="2" id="KW-0472">Membrane</keyword>
<dbReference type="Proteomes" id="UP001165367">
    <property type="component" value="Unassembled WGS sequence"/>
</dbReference>
<dbReference type="EMBL" id="JAKLTR010000023">
    <property type="protein sequence ID" value="MCG2617619.1"/>
    <property type="molecule type" value="Genomic_DNA"/>
</dbReference>
<feature type="compositionally biased region" description="Low complexity" evidence="1">
    <location>
        <begin position="1"/>
        <end position="17"/>
    </location>
</feature>
<evidence type="ECO:0000313" key="3">
    <source>
        <dbReference type="EMBL" id="MCG2617619.1"/>
    </source>
</evidence>